<dbReference type="GO" id="GO:0042273">
    <property type="term" value="P:ribosomal large subunit biogenesis"/>
    <property type="evidence" value="ECO:0007669"/>
    <property type="project" value="TreeGrafter"/>
</dbReference>
<dbReference type="Pfam" id="PF03715">
    <property type="entry name" value="Noc2"/>
    <property type="match status" value="1"/>
</dbReference>
<dbReference type="InterPro" id="IPR005343">
    <property type="entry name" value="Noc2"/>
</dbReference>
<dbReference type="Proteomes" id="UP000694845">
    <property type="component" value="Unplaced"/>
</dbReference>
<evidence type="ECO:0000256" key="3">
    <source>
        <dbReference type="ARBA" id="ARBA00023242"/>
    </source>
</evidence>
<feature type="compositionally biased region" description="Basic and acidic residues" evidence="4">
    <location>
        <begin position="87"/>
        <end position="101"/>
    </location>
</feature>
<protein>
    <submittedName>
        <fullName evidence="6">Nucleolar complex protein 2 homolog</fullName>
    </submittedName>
</protein>
<feature type="region of interest" description="Disordered" evidence="4">
    <location>
        <begin position="126"/>
        <end position="168"/>
    </location>
</feature>
<accession>A0A8B7ZEV2</accession>
<feature type="compositionally biased region" description="Basic residues" evidence="4">
    <location>
        <begin position="807"/>
        <end position="826"/>
    </location>
</feature>
<dbReference type="GeneID" id="110986551"/>
<dbReference type="AlphaFoldDB" id="A0A8B7ZEV2"/>
<dbReference type="GO" id="GO:0005730">
    <property type="term" value="C:nucleolus"/>
    <property type="evidence" value="ECO:0007669"/>
    <property type="project" value="TreeGrafter"/>
</dbReference>
<dbReference type="InterPro" id="IPR016024">
    <property type="entry name" value="ARM-type_fold"/>
</dbReference>
<feature type="compositionally biased region" description="Acidic residues" evidence="4">
    <location>
        <begin position="126"/>
        <end position="135"/>
    </location>
</feature>
<feature type="region of interest" description="Disordered" evidence="4">
    <location>
        <begin position="650"/>
        <end position="677"/>
    </location>
</feature>
<dbReference type="GO" id="GO:0030691">
    <property type="term" value="C:Noc2p-Noc3p complex"/>
    <property type="evidence" value="ECO:0007669"/>
    <property type="project" value="TreeGrafter"/>
</dbReference>
<sequence length="861" mass="98527">MASKCSHRKKIEDMTAEEMMAASDSDSGSEWSNPEEDVGEDGDKNVEDEEDDDDDDSEDEEGDVVEEDEEEVLVGEKEYGGPEETTIEGKKMSKHKQSLEKLKETDPEFYKFLQENDQELLAFDDSDDELSSDEEGALHELPDKLEEQVDSDDEDYVAGGDRMKPPKREGKDVTLAMVDKWRQQLEANSLNSFQEVVKAFRAAVQQISSAQEGNKYRVEGSGVFNAVVSLCLKHVHPSLQNILQLEDKPTKKRNLPSSSKRWKQVQASVKFYLTDIMKLLKQLSETTIVCVVLRHIHRMIPYFCCYPRLAKDLVKGLVGLWSTGEEAVRVLSFLSLFSIHRCMLKNGWLEYILKQMYLAYVRNTKFTSPSTLPLINFMQRSLTEMFAVNTQLAYQHGFVYIRQLAIHLRNAITVKKKDTYQSVYNWQYIHCLNLWCRVLATLHADETLHPLIYPLVQTAIGVVKLIPAARYYPLRFQVVRSLNLLSEATGTFIPLLPFLLEIFEFTDFNKKHSSISFRPLNFAVMLKVSKSQLNERAFKDGLIDQLYELLLEHLQVHSHAIGFPELALPVIMQLKAFLKKCKVANYCKVIKGLLEKVQETCQEINRQRDSVTFGVSDDAAVKAWENKVKMQGTTLSKHYATYKNLREKELRREEAGKETMTDDIPTLHKRQLQRKEEDKRQFGELFEADSDSEDDILVRAERKQERYTPSKRGQKRKNDNLNDDGSDNFDDDEGDDSDEDDDGTDEAESGEDATEAWAAGEGVRAKVNPMSKVKGKVKVLEEGEDKEDIVRDFDFWCDEESEGVDSKKKKKNVGGLKKKSGKKLTGRQKSIKEGNFKKTGFTSNKGKKVRVEKKVKPRPKS</sequence>
<gene>
    <name evidence="6" type="primary">LOC110986551</name>
</gene>
<evidence type="ECO:0000256" key="4">
    <source>
        <dbReference type="SAM" id="MobiDB-lite"/>
    </source>
</evidence>
<comment type="subcellular location">
    <subcellularLocation>
        <location evidence="1">Nucleus</location>
    </subcellularLocation>
</comment>
<feature type="compositionally biased region" description="Basic and acidic residues" evidence="4">
    <location>
        <begin position="650"/>
        <end position="660"/>
    </location>
</feature>
<feature type="compositionally biased region" description="Acidic residues" evidence="4">
    <location>
        <begin position="33"/>
        <end position="73"/>
    </location>
</feature>
<dbReference type="GO" id="GO:0003714">
    <property type="term" value="F:transcription corepressor activity"/>
    <property type="evidence" value="ECO:0007669"/>
    <property type="project" value="TreeGrafter"/>
</dbReference>
<keyword evidence="5" id="KW-1185">Reference proteome</keyword>
<dbReference type="CTD" id="26155"/>
<dbReference type="PANTHER" id="PTHR12687:SF4">
    <property type="entry name" value="NUCLEOLAR COMPLEX PROTEIN 2 HOMOLOG"/>
    <property type="match status" value="1"/>
</dbReference>
<comment type="similarity">
    <text evidence="2">Belongs to the NOC2 family.</text>
</comment>
<proteinExistence type="inferred from homology"/>
<organism evidence="5 6">
    <name type="scientific">Acanthaster planci</name>
    <name type="common">Crown-of-thorns starfish</name>
    <dbReference type="NCBI Taxonomy" id="133434"/>
    <lineage>
        <taxon>Eukaryota</taxon>
        <taxon>Metazoa</taxon>
        <taxon>Echinodermata</taxon>
        <taxon>Eleutherozoa</taxon>
        <taxon>Asterozoa</taxon>
        <taxon>Asteroidea</taxon>
        <taxon>Valvatacea</taxon>
        <taxon>Valvatida</taxon>
        <taxon>Acanthasteridae</taxon>
        <taxon>Acanthaster</taxon>
    </lineage>
</organism>
<dbReference type="SUPFAM" id="SSF48371">
    <property type="entry name" value="ARM repeat"/>
    <property type="match status" value="1"/>
</dbReference>
<name>A0A8B7ZEV2_ACAPL</name>
<dbReference type="PANTHER" id="PTHR12687">
    <property type="entry name" value="NUCLEOLAR COMPLEX 2 AND RAD4-RELATED"/>
    <property type="match status" value="1"/>
</dbReference>
<feature type="region of interest" description="Disordered" evidence="4">
    <location>
        <begin position="700"/>
        <end position="775"/>
    </location>
</feature>
<dbReference type="OMA" id="GCLRYYL"/>
<dbReference type="GO" id="GO:0030690">
    <property type="term" value="C:Noc1p-Noc2p complex"/>
    <property type="evidence" value="ECO:0007669"/>
    <property type="project" value="TreeGrafter"/>
</dbReference>
<dbReference type="OrthoDB" id="10266662at2759"/>
<keyword evidence="3" id="KW-0539">Nucleus</keyword>
<dbReference type="GO" id="GO:0000122">
    <property type="term" value="P:negative regulation of transcription by RNA polymerase II"/>
    <property type="evidence" value="ECO:0007669"/>
    <property type="project" value="TreeGrafter"/>
</dbReference>
<evidence type="ECO:0000256" key="1">
    <source>
        <dbReference type="ARBA" id="ARBA00004123"/>
    </source>
</evidence>
<evidence type="ECO:0000313" key="6">
    <source>
        <dbReference type="RefSeq" id="XP_022104188.1"/>
    </source>
</evidence>
<dbReference type="GO" id="GO:0042393">
    <property type="term" value="F:histone binding"/>
    <property type="evidence" value="ECO:0007669"/>
    <property type="project" value="TreeGrafter"/>
</dbReference>
<feature type="region of interest" description="Disordered" evidence="4">
    <location>
        <begin position="1"/>
        <end position="101"/>
    </location>
</feature>
<dbReference type="GO" id="GO:0005654">
    <property type="term" value="C:nucleoplasm"/>
    <property type="evidence" value="ECO:0007669"/>
    <property type="project" value="TreeGrafter"/>
</dbReference>
<evidence type="ECO:0000313" key="5">
    <source>
        <dbReference type="Proteomes" id="UP000694845"/>
    </source>
</evidence>
<feature type="compositionally biased region" description="Basic and acidic residues" evidence="4">
    <location>
        <begin position="136"/>
        <end position="147"/>
    </location>
</feature>
<feature type="region of interest" description="Disordered" evidence="4">
    <location>
        <begin position="800"/>
        <end position="861"/>
    </location>
</feature>
<reference evidence="6" key="1">
    <citation type="submission" date="2025-08" db="UniProtKB">
        <authorList>
            <consortium name="RefSeq"/>
        </authorList>
    </citation>
    <scope>IDENTIFICATION</scope>
</reference>
<dbReference type="KEGG" id="aplc:110986551"/>
<feature type="compositionally biased region" description="Basic residues" evidence="4">
    <location>
        <begin position="845"/>
        <end position="861"/>
    </location>
</feature>
<evidence type="ECO:0000256" key="2">
    <source>
        <dbReference type="ARBA" id="ARBA00005907"/>
    </source>
</evidence>
<dbReference type="RefSeq" id="XP_022104188.1">
    <property type="nucleotide sequence ID" value="XM_022248496.1"/>
</dbReference>
<feature type="compositionally biased region" description="Acidic residues" evidence="4">
    <location>
        <begin position="721"/>
        <end position="754"/>
    </location>
</feature>